<name>A0AAQ4QYD1_GASAC</name>
<dbReference type="PROSITE" id="PS00022">
    <property type="entry name" value="EGF_1"/>
    <property type="match status" value="2"/>
</dbReference>
<evidence type="ECO:0000256" key="2">
    <source>
        <dbReference type="PROSITE-ProRule" id="PRU00076"/>
    </source>
</evidence>
<reference evidence="6" key="2">
    <citation type="submission" date="2025-08" db="UniProtKB">
        <authorList>
            <consortium name="Ensembl"/>
        </authorList>
    </citation>
    <scope>IDENTIFICATION</scope>
</reference>
<feature type="disulfide bond" evidence="2">
    <location>
        <begin position="77"/>
        <end position="86"/>
    </location>
</feature>
<feature type="signal peptide" evidence="4">
    <location>
        <begin position="1"/>
        <end position="19"/>
    </location>
</feature>
<evidence type="ECO:0000313" key="6">
    <source>
        <dbReference type="Ensembl" id="ENSGACP00000055021.1"/>
    </source>
</evidence>
<feature type="domain" description="EGF-like" evidence="5">
    <location>
        <begin position="53"/>
        <end position="87"/>
    </location>
</feature>
<dbReference type="CDD" id="cd00055">
    <property type="entry name" value="EGF_Lam"/>
    <property type="match status" value="1"/>
</dbReference>
<accession>A0AAQ4QYD1</accession>
<feature type="compositionally biased region" description="Polar residues" evidence="3">
    <location>
        <begin position="486"/>
        <end position="499"/>
    </location>
</feature>
<dbReference type="GO" id="GO:0005044">
    <property type="term" value="F:scavenger receptor activity"/>
    <property type="evidence" value="ECO:0007669"/>
    <property type="project" value="InterPro"/>
</dbReference>
<dbReference type="Ensembl" id="ENSGACT00000043221.1">
    <property type="protein sequence ID" value="ENSGACP00000055021.1"/>
    <property type="gene ID" value="ENSGACG00000008571.2"/>
</dbReference>
<dbReference type="SMART" id="SM00180">
    <property type="entry name" value="EGF_Lam"/>
    <property type="match status" value="3"/>
</dbReference>
<dbReference type="PANTHER" id="PTHR24043">
    <property type="entry name" value="SCAVENGER RECEPTOR CLASS F"/>
    <property type="match status" value="1"/>
</dbReference>
<reference evidence="6" key="3">
    <citation type="submission" date="2025-09" db="UniProtKB">
        <authorList>
            <consortium name="Ensembl"/>
        </authorList>
    </citation>
    <scope>IDENTIFICATION</scope>
</reference>
<organism evidence="6 7">
    <name type="scientific">Gasterosteus aculeatus aculeatus</name>
    <name type="common">three-spined stickleback</name>
    <dbReference type="NCBI Taxonomy" id="481459"/>
    <lineage>
        <taxon>Eukaryota</taxon>
        <taxon>Metazoa</taxon>
        <taxon>Chordata</taxon>
        <taxon>Craniata</taxon>
        <taxon>Vertebrata</taxon>
        <taxon>Euteleostomi</taxon>
        <taxon>Actinopterygii</taxon>
        <taxon>Neopterygii</taxon>
        <taxon>Teleostei</taxon>
        <taxon>Neoteleostei</taxon>
        <taxon>Acanthomorphata</taxon>
        <taxon>Eupercaria</taxon>
        <taxon>Perciformes</taxon>
        <taxon>Cottioidei</taxon>
        <taxon>Gasterosteales</taxon>
        <taxon>Gasterosteidae</taxon>
        <taxon>Gasterosteus</taxon>
    </lineage>
</organism>
<dbReference type="GO" id="GO:0030169">
    <property type="term" value="F:low-density lipoprotein particle binding"/>
    <property type="evidence" value="ECO:0007669"/>
    <property type="project" value="TreeGrafter"/>
</dbReference>
<dbReference type="Pfam" id="PF00053">
    <property type="entry name" value="EGF_laminin"/>
    <property type="match status" value="4"/>
</dbReference>
<comment type="caution">
    <text evidence="2">Lacks conserved residue(s) required for the propagation of feature annotation.</text>
</comment>
<feature type="region of interest" description="Disordered" evidence="3">
    <location>
        <begin position="763"/>
        <end position="782"/>
    </location>
</feature>
<protein>
    <submittedName>
        <fullName evidence="6">Scavenger receptor class F member 1</fullName>
    </submittedName>
</protein>
<feature type="chain" id="PRO_5042946523" evidence="4">
    <location>
        <begin position="20"/>
        <end position="823"/>
    </location>
</feature>
<dbReference type="InterPro" id="IPR002049">
    <property type="entry name" value="LE_dom"/>
</dbReference>
<dbReference type="PROSITE" id="PS50026">
    <property type="entry name" value="EGF_3"/>
    <property type="match status" value="1"/>
</dbReference>
<dbReference type="GO" id="GO:0016020">
    <property type="term" value="C:membrane"/>
    <property type="evidence" value="ECO:0007669"/>
    <property type="project" value="TreeGrafter"/>
</dbReference>
<dbReference type="GO" id="GO:0016358">
    <property type="term" value="P:dendrite development"/>
    <property type="evidence" value="ECO:0007669"/>
    <property type="project" value="TreeGrafter"/>
</dbReference>
<dbReference type="AlphaFoldDB" id="A0AAQ4QYD1"/>
<sequence length="823" mass="87791">MKFSLGALSALLCCSLSCSQTLSPAGRNVCPNVRNPLASVCCTGWRQEGKECPIPVCEGEQACPKDEICVHPGVCRCPPGYYGALCKTRCPPDFWAPDCRQVCQCHPYGRCHPATGECTCNPNRWGPLCQHACKCARHGQCHPVHGNCTCDGGWWTATCSKPCQCVSGGSAGPGCEQLTGRCQCLKGHWGLKCLASCNCYLSQCNQRTGMCECEAGWWGPSCDRRCNCDLTHSSCDPAGGQCLCHPGFQGVFCNQPCEGGKYGSGCEMSCGFCRDKKFCSDTDGSCEACESGWNGTRCDRPCPSGSYGDGCQETCPRCRNNEPCDPKTGQCWRCDPGWTGPSTFDHFVAYATEGYHHATQSNLLSSRAAVADGGLSVRVKYHVYSVLANIGAALPCISNWSSGLPRVTVSHHDPELTFNHSFIEPPSSGWVTEGSSFDSDEEEEEEALYCVPPREDIPEVAGGEFHEMSSKCNMFLDPSGFSSEDITSPFNIPRTSSIAKSKRPSVSFAEGTRFGAKERRGSAQEPGALPGRNKPKSPWGVLMLSALQSQGSASRTGEEDGAESEEGEDGVDVQASDNEDFSREPGDQELHRTPSRDTLHVPGTSGRRRTMSNTVAQKCSQTPTSQVGVLDKVTTVYVTVGKAGRPASKTETSSEGPVQAMLRRLGSLQRQREQDTGKPKAKGAEGITKPPRRKLGARASVWEEGGPPGGEVGICKPIRRKHAALTPPGDTAGPNDSPSVESGTPKRPLSFILSSVPEVVSSVSGSDLRAESGDPSAVKTEGTYLTVGPAGDAASLTEVIDNEGAAVGANDEPCYENVQIKRS</sequence>
<keyword evidence="4" id="KW-0732">Signal</keyword>
<feature type="region of interest" description="Disordered" evidence="3">
    <location>
        <begin position="642"/>
        <end position="748"/>
    </location>
</feature>
<proteinExistence type="predicted"/>
<dbReference type="GeneTree" id="ENSGT00950000183101"/>
<feature type="compositionally biased region" description="Polar residues" evidence="3">
    <location>
        <begin position="546"/>
        <end position="555"/>
    </location>
</feature>
<feature type="compositionally biased region" description="Polar residues" evidence="3">
    <location>
        <begin position="611"/>
        <end position="624"/>
    </location>
</feature>
<feature type="compositionally biased region" description="Basic and acidic residues" evidence="3">
    <location>
        <begin position="580"/>
        <end position="599"/>
    </location>
</feature>
<dbReference type="GO" id="GO:0016322">
    <property type="term" value="P:neuron remodeling"/>
    <property type="evidence" value="ECO:0007669"/>
    <property type="project" value="TreeGrafter"/>
</dbReference>
<evidence type="ECO:0000256" key="3">
    <source>
        <dbReference type="SAM" id="MobiDB-lite"/>
    </source>
</evidence>
<evidence type="ECO:0000313" key="7">
    <source>
        <dbReference type="Proteomes" id="UP000007635"/>
    </source>
</evidence>
<keyword evidence="1 2" id="KW-0245">EGF-like domain</keyword>
<keyword evidence="2" id="KW-1015">Disulfide bond</keyword>
<dbReference type="InterPro" id="IPR042635">
    <property type="entry name" value="MEGF10/SREC1/2-like"/>
</dbReference>
<evidence type="ECO:0000256" key="4">
    <source>
        <dbReference type="SAM" id="SignalP"/>
    </source>
</evidence>
<dbReference type="PANTHER" id="PTHR24043:SF0">
    <property type="entry name" value="SCAVENGER RECEPTOR CLASS F MEMBER 1"/>
    <property type="match status" value="1"/>
</dbReference>
<dbReference type="SMART" id="SM00181">
    <property type="entry name" value="EGF"/>
    <property type="match status" value="6"/>
</dbReference>
<dbReference type="PRINTS" id="PR00011">
    <property type="entry name" value="EGFLAMININ"/>
</dbReference>
<keyword evidence="7" id="KW-1185">Reference proteome</keyword>
<dbReference type="Gene3D" id="2.170.300.10">
    <property type="entry name" value="Tie2 ligand-binding domain superfamily"/>
    <property type="match status" value="2"/>
</dbReference>
<evidence type="ECO:0000256" key="1">
    <source>
        <dbReference type="ARBA" id="ARBA00022536"/>
    </source>
</evidence>
<evidence type="ECO:0000259" key="5">
    <source>
        <dbReference type="PROSITE" id="PS50026"/>
    </source>
</evidence>
<feature type="region of interest" description="Disordered" evidence="3">
    <location>
        <begin position="429"/>
        <end position="448"/>
    </location>
</feature>
<dbReference type="Proteomes" id="UP000007635">
    <property type="component" value="Chromosome I"/>
</dbReference>
<dbReference type="InterPro" id="IPR000742">
    <property type="entry name" value="EGF"/>
</dbReference>
<feature type="compositionally biased region" description="Acidic residues" evidence="3">
    <location>
        <begin position="438"/>
        <end position="447"/>
    </location>
</feature>
<reference evidence="6 7" key="1">
    <citation type="journal article" date="2021" name="G3 (Bethesda)">
        <title>Improved contiguity of the threespine stickleback genome using long-read sequencing.</title>
        <authorList>
            <person name="Nath S."/>
            <person name="Shaw D.E."/>
            <person name="White M.A."/>
        </authorList>
    </citation>
    <scope>NUCLEOTIDE SEQUENCE [LARGE SCALE GENOMIC DNA]</scope>
    <source>
        <strain evidence="6 7">Lake Benthic</strain>
    </source>
</reference>
<dbReference type="GO" id="GO:0007157">
    <property type="term" value="P:heterophilic cell-cell adhesion via plasma membrane cell adhesion molecules"/>
    <property type="evidence" value="ECO:0007669"/>
    <property type="project" value="TreeGrafter"/>
</dbReference>
<feature type="region of interest" description="Disordered" evidence="3">
    <location>
        <begin position="486"/>
        <end position="624"/>
    </location>
</feature>
<feature type="compositionally biased region" description="Acidic residues" evidence="3">
    <location>
        <begin position="559"/>
        <end position="571"/>
    </location>
</feature>